<dbReference type="InterPro" id="IPR036097">
    <property type="entry name" value="HisK_dim/P_sf"/>
</dbReference>
<dbReference type="SUPFAM" id="SSF47384">
    <property type="entry name" value="Homodimeric domain of signal transducing histidine kinase"/>
    <property type="match status" value="1"/>
</dbReference>
<evidence type="ECO:0000313" key="11">
    <source>
        <dbReference type="Proteomes" id="UP000488299"/>
    </source>
</evidence>
<dbReference type="PANTHER" id="PTHR43711:SF1">
    <property type="entry name" value="HISTIDINE KINASE 1"/>
    <property type="match status" value="1"/>
</dbReference>
<dbReference type="InterPro" id="IPR005467">
    <property type="entry name" value="His_kinase_dom"/>
</dbReference>
<keyword evidence="3" id="KW-0597">Phosphoprotein</keyword>
<dbReference type="SUPFAM" id="SSF55874">
    <property type="entry name" value="ATPase domain of HSP90 chaperone/DNA topoisomerase II/histidine kinase"/>
    <property type="match status" value="1"/>
</dbReference>
<accession>A0A7J5TUF5</accession>
<dbReference type="InterPro" id="IPR003661">
    <property type="entry name" value="HisK_dim/P_dom"/>
</dbReference>
<organism evidence="10 11">
    <name type="scientific">Rudanella paleaurantiibacter</name>
    <dbReference type="NCBI Taxonomy" id="2614655"/>
    <lineage>
        <taxon>Bacteria</taxon>
        <taxon>Pseudomonadati</taxon>
        <taxon>Bacteroidota</taxon>
        <taxon>Cytophagia</taxon>
        <taxon>Cytophagales</taxon>
        <taxon>Cytophagaceae</taxon>
        <taxon>Rudanella</taxon>
    </lineage>
</organism>
<evidence type="ECO:0000256" key="6">
    <source>
        <dbReference type="ARBA" id="ARBA00023012"/>
    </source>
</evidence>
<keyword evidence="8" id="KW-0472">Membrane</keyword>
<feature type="transmembrane region" description="Helical" evidence="8">
    <location>
        <begin position="7"/>
        <end position="28"/>
    </location>
</feature>
<feature type="domain" description="Histidine kinase" evidence="9">
    <location>
        <begin position="240"/>
        <end position="454"/>
    </location>
</feature>
<keyword evidence="8" id="KW-1133">Transmembrane helix</keyword>
<keyword evidence="5 10" id="KW-0418">Kinase</keyword>
<dbReference type="PANTHER" id="PTHR43711">
    <property type="entry name" value="TWO-COMPONENT HISTIDINE KINASE"/>
    <property type="match status" value="1"/>
</dbReference>
<name>A0A7J5TUF5_9BACT</name>
<evidence type="ECO:0000259" key="9">
    <source>
        <dbReference type="PROSITE" id="PS50109"/>
    </source>
</evidence>
<evidence type="ECO:0000256" key="4">
    <source>
        <dbReference type="ARBA" id="ARBA00022679"/>
    </source>
</evidence>
<protein>
    <recommendedName>
        <fullName evidence="2">histidine kinase</fullName>
        <ecNumber evidence="2">2.7.13.3</ecNumber>
    </recommendedName>
</protein>
<evidence type="ECO:0000256" key="3">
    <source>
        <dbReference type="ARBA" id="ARBA00022553"/>
    </source>
</evidence>
<keyword evidence="4" id="KW-0808">Transferase</keyword>
<dbReference type="Gene3D" id="3.30.565.10">
    <property type="entry name" value="Histidine kinase-like ATPase, C-terminal domain"/>
    <property type="match status" value="1"/>
</dbReference>
<keyword evidence="6" id="KW-0902">Two-component regulatory system</keyword>
<feature type="region of interest" description="Disordered" evidence="7">
    <location>
        <begin position="68"/>
        <end position="98"/>
    </location>
</feature>
<dbReference type="RefSeq" id="WP_152126367.1">
    <property type="nucleotide sequence ID" value="NZ_WELI01000011.1"/>
</dbReference>
<dbReference type="InterPro" id="IPR003594">
    <property type="entry name" value="HATPase_dom"/>
</dbReference>
<evidence type="ECO:0000313" key="10">
    <source>
        <dbReference type="EMBL" id="KAB7727289.1"/>
    </source>
</evidence>
<dbReference type="CDD" id="cd00082">
    <property type="entry name" value="HisKA"/>
    <property type="match status" value="1"/>
</dbReference>
<evidence type="ECO:0000256" key="5">
    <source>
        <dbReference type="ARBA" id="ARBA00022777"/>
    </source>
</evidence>
<evidence type="ECO:0000256" key="1">
    <source>
        <dbReference type="ARBA" id="ARBA00000085"/>
    </source>
</evidence>
<dbReference type="AlphaFoldDB" id="A0A7J5TUF5"/>
<dbReference type="GO" id="GO:0000155">
    <property type="term" value="F:phosphorelay sensor kinase activity"/>
    <property type="evidence" value="ECO:0007669"/>
    <property type="project" value="InterPro"/>
</dbReference>
<dbReference type="InterPro" id="IPR036890">
    <property type="entry name" value="HATPase_C_sf"/>
</dbReference>
<dbReference type="Pfam" id="PF02518">
    <property type="entry name" value="HATPase_c"/>
    <property type="match status" value="1"/>
</dbReference>
<comment type="caution">
    <text evidence="10">The sequence shown here is derived from an EMBL/GenBank/DDBJ whole genome shotgun (WGS) entry which is preliminary data.</text>
</comment>
<dbReference type="Pfam" id="PF00512">
    <property type="entry name" value="HisKA"/>
    <property type="match status" value="1"/>
</dbReference>
<gene>
    <name evidence="10" type="ORF">F5984_21925</name>
</gene>
<dbReference type="InterPro" id="IPR050736">
    <property type="entry name" value="Sensor_HK_Regulatory"/>
</dbReference>
<evidence type="ECO:0000256" key="2">
    <source>
        <dbReference type="ARBA" id="ARBA00012438"/>
    </source>
</evidence>
<sequence length="454" mass="50646">MNRRIRSILGLMTVCMVGIYAFQGYWLWSTYQIYRQQFNRSVQDALTSVLQQRQLSQAQGLLPGRLSPGVLAPAQGPEPDLRSPGPPPRAEPGSRLRRTSNLVLVQKPGGRPVDLGELAYAYWLELEQRGIGARFLLDTLQVDPEPSGQDIDLYQSLIRSDTEDLQQIITTILVRVKPNENRFARASFGTPSFYLVRRMGWLLGVSVVLLLLTTGCFLLMMSTILRQKKLSEIKNDFINNMTHELKTPIATVTAAVEALQHFGALNNPAKTEAYLTISQQNLQRLSDLVDKVLSLATEEKHELGLRPEPVDLNGLVDELLAGHRLKAPKPVVFGVDIPVGTFVTVDRIHFSNALNNLIDNAINYSREEVTVQLTFERMGTGWQLTVADNGIGIAKVYQSAIFDRFFRVPTGDLHPVKGFGLGLAYVRQVIERHGATIALRSELSKGTQFTITFP</sequence>
<evidence type="ECO:0000256" key="7">
    <source>
        <dbReference type="SAM" id="MobiDB-lite"/>
    </source>
</evidence>
<comment type="catalytic activity">
    <reaction evidence="1">
        <text>ATP + protein L-histidine = ADP + protein N-phospho-L-histidine.</text>
        <dbReference type="EC" id="2.7.13.3"/>
    </reaction>
</comment>
<dbReference type="EMBL" id="WELI01000011">
    <property type="protein sequence ID" value="KAB7727289.1"/>
    <property type="molecule type" value="Genomic_DNA"/>
</dbReference>
<dbReference type="InterPro" id="IPR004358">
    <property type="entry name" value="Sig_transdc_His_kin-like_C"/>
</dbReference>
<dbReference type="SMART" id="SM00388">
    <property type="entry name" value="HisKA"/>
    <property type="match status" value="1"/>
</dbReference>
<reference evidence="10 11" key="1">
    <citation type="submission" date="2019-10" db="EMBL/GenBank/DDBJ databases">
        <title>Rudanella paleaurantiibacter sp. nov., isolated from sludge.</title>
        <authorList>
            <person name="Xu S.Q."/>
        </authorList>
    </citation>
    <scope>NUCLEOTIDE SEQUENCE [LARGE SCALE GENOMIC DNA]</scope>
    <source>
        <strain evidence="10 11">HX-22-17</strain>
    </source>
</reference>
<dbReference type="SMART" id="SM00387">
    <property type="entry name" value="HATPase_c"/>
    <property type="match status" value="1"/>
</dbReference>
<dbReference type="Gene3D" id="1.10.287.130">
    <property type="match status" value="1"/>
</dbReference>
<feature type="transmembrane region" description="Helical" evidence="8">
    <location>
        <begin position="201"/>
        <end position="225"/>
    </location>
</feature>
<dbReference type="Proteomes" id="UP000488299">
    <property type="component" value="Unassembled WGS sequence"/>
</dbReference>
<keyword evidence="11" id="KW-1185">Reference proteome</keyword>
<proteinExistence type="predicted"/>
<dbReference type="PROSITE" id="PS50109">
    <property type="entry name" value="HIS_KIN"/>
    <property type="match status" value="1"/>
</dbReference>
<evidence type="ECO:0000256" key="8">
    <source>
        <dbReference type="SAM" id="Phobius"/>
    </source>
</evidence>
<keyword evidence="8" id="KW-0812">Transmembrane</keyword>
<dbReference type="PRINTS" id="PR00344">
    <property type="entry name" value="BCTRLSENSOR"/>
</dbReference>
<dbReference type="CDD" id="cd00075">
    <property type="entry name" value="HATPase"/>
    <property type="match status" value="1"/>
</dbReference>
<dbReference type="EC" id="2.7.13.3" evidence="2"/>